<accession>A0A6N1X0R5</accession>
<evidence type="ECO:0000256" key="1">
    <source>
        <dbReference type="SAM" id="SignalP"/>
    </source>
</evidence>
<protein>
    <submittedName>
        <fullName evidence="2">DUF4148 domain-containing protein</fullName>
    </submittedName>
</protein>
<dbReference type="AlphaFoldDB" id="A0A6N1X0R5"/>
<proteinExistence type="predicted"/>
<reference evidence="2 3" key="1">
    <citation type="submission" date="2020-06" db="EMBL/GenBank/DDBJ databases">
        <title>Acidovorax antarctica sp. nov., isolated from Corinth ice sheet soil, Antarctic Fields Peninsula.</title>
        <authorList>
            <person name="Xu Q."/>
            <person name="Peng F."/>
        </authorList>
    </citation>
    <scope>NUCLEOTIDE SEQUENCE [LARGE SCALE GENOMIC DNA]</scope>
    <source>
        <strain evidence="2 3">16-35-5</strain>
    </source>
</reference>
<name>A0A6N1X0R5_9BURK</name>
<dbReference type="Pfam" id="PF13663">
    <property type="entry name" value="DUF4148"/>
    <property type="match status" value="1"/>
</dbReference>
<sequence length="173" mass="18498">MNFKTALLILSLGAAPAFAADQSAPLTREQVRAELSQAMRSGEMLSRGEASMTLREINPRAYPAPAATVSKTRSQVAQELNQAMRTGEILAAGESGAKLNEIAPGSYPSQAVTAQAKTRDEVRHELEEAIVHGEMMANGEDGRSVKEVFPGLYRGSHTDVATERGFTGHSQSL</sequence>
<feature type="signal peptide" evidence="1">
    <location>
        <begin position="1"/>
        <end position="19"/>
    </location>
</feature>
<dbReference type="KEGG" id="aant:HUK68_02920"/>
<organism evidence="2 3">
    <name type="scientific">Comamonas antarctica</name>
    <dbReference type="NCBI Taxonomy" id="2743470"/>
    <lineage>
        <taxon>Bacteria</taxon>
        <taxon>Pseudomonadati</taxon>
        <taxon>Pseudomonadota</taxon>
        <taxon>Betaproteobacteria</taxon>
        <taxon>Burkholderiales</taxon>
        <taxon>Comamonadaceae</taxon>
        <taxon>Comamonas</taxon>
    </lineage>
</organism>
<evidence type="ECO:0000313" key="2">
    <source>
        <dbReference type="EMBL" id="QKV51933.1"/>
    </source>
</evidence>
<dbReference type="InterPro" id="IPR025421">
    <property type="entry name" value="DUF4148"/>
</dbReference>
<evidence type="ECO:0000313" key="3">
    <source>
        <dbReference type="Proteomes" id="UP000509579"/>
    </source>
</evidence>
<dbReference type="Proteomes" id="UP000509579">
    <property type="component" value="Chromosome"/>
</dbReference>
<keyword evidence="1" id="KW-0732">Signal</keyword>
<feature type="chain" id="PRO_5026676613" evidence="1">
    <location>
        <begin position="20"/>
        <end position="173"/>
    </location>
</feature>
<gene>
    <name evidence="2" type="ORF">HUK68_02920</name>
</gene>
<dbReference type="EMBL" id="CP054840">
    <property type="protein sequence ID" value="QKV51933.1"/>
    <property type="molecule type" value="Genomic_DNA"/>
</dbReference>
<dbReference type="RefSeq" id="WP_157667093.1">
    <property type="nucleotide sequence ID" value="NZ_CP054840.1"/>
</dbReference>
<keyword evidence="3" id="KW-1185">Reference proteome</keyword>